<evidence type="ECO:0000256" key="6">
    <source>
        <dbReference type="ARBA" id="ARBA00022737"/>
    </source>
</evidence>
<keyword evidence="8" id="KW-0904">Protein phosphatase</keyword>
<evidence type="ECO:0000259" key="17">
    <source>
        <dbReference type="PROSITE" id="PS50056"/>
    </source>
</evidence>
<feature type="compositionally biased region" description="Polar residues" evidence="14">
    <location>
        <begin position="419"/>
        <end position="433"/>
    </location>
</feature>
<dbReference type="InterPro" id="IPR000387">
    <property type="entry name" value="Tyr_Pase_dom"/>
</dbReference>
<evidence type="ECO:0000313" key="20">
    <source>
        <dbReference type="Ensembl" id="ENSAPOP00000020636.1"/>
    </source>
</evidence>
<evidence type="ECO:0000259" key="16">
    <source>
        <dbReference type="PROSITE" id="PS50055"/>
    </source>
</evidence>
<feature type="domain" description="Tyrosine specific protein phosphatases" evidence="17">
    <location>
        <begin position="974"/>
        <end position="1048"/>
    </location>
</feature>
<dbReference type="FunFam" id="3.90.190.10:FF:000016">
    <property type="entry name" value="receptor-type tyrosine-protein phosphatase gamma isoform X1"/>
    <property type="match status" value="1"/>
</dbReference>
<evidence type="ECO:0000259" key="18">
    <source>
        <dbReference type="PROSITE" id="PS50853"/>
    </source>
</evidence>
<dbReference type="Ensembl" id="ENSAPOT00000035348.1">
    <property type="protein sequence ID" value="ENSAPOP00000020636.1"/>
    <property type="gene ID" value="ENSAPOG00000024308.1"/>
</dbReference>
<keyword evidence="6" id="KW-0677">Repeat</keyword>
<evidence type="ECO:0000256" key="11">
    <source>
        <dbReference type="ARBA" id="ARBA00023157"/>
    </source>
</evidence>
<feature type="domain" description="Tyrosine-protein phosphatase" evidence="16">
    <location>
        <begin position="1071"/>
        <end position="1300"/>
    </location>
</feature>
<dbReference type="GO" id="GO:0005886">
    <property type="term" value="C:plasma membrane"/>
    <property type="evidence" value="ECO:0007669"/>
    <property type="project" value="UniProtKB-ARBA"/>
</dbReference>
<dbReference type="PRINTS" id="PR00700">
    <property type="entry name" value="PRTYPHPHTASE"/>
</dbReference>
<dbReference type="SUPFAM" id="SSF51069">
    <property type="entry name" value="Carbonic anhydrase"/>
    <property type="match status" value="1"/>
</dbReference>
<dbReference type="Pfam" id="PF00041">
    <property type="entry name" value="fn3"/>
    <property type="match status" value="1"/>
</dbReference>
<protein>
    <recommendedName>
        <fullName evidence="3">protein-tyrosine-phosphatase</fullName>
        <ecNumber evidence="3">3.1.3.48</ecNumber>
    </recommendedName>
</protein>
<evidence type="ECO:0000256" key="13">
    <source>
        <dbReference type="ARBA" id="ARBA00051722"/>
    </source>
</evidence>
<dbReference type="InterPro" id="IPR036398">
    <property type="entry name" value="CA_dom_sf"/>
</dbReference>
<feature type="compositionally biased region" description="Basic and acidic residues" evidence="14">
    <location>
        <begin position="392"/>
        <end position="401"/>
    </location>
</feature>
<dbReference type="InterPro" id="IPR029021">
    <property type="entry name" value="Prot-tyrosine_phosphatase-like"/>
</dbReference>
<dbReference type="Pfam" id="PF00194">
    <property type="entry name" value="Carb_anhydrase"/>
    <property type="match status" value="1"/>
</dbReference>
<feature type="domain" description="Tyrosine specific protein phosphatases" evidence="17">
    <location>
        <begin position="1217"/>
        <end position="1291"/>
    </location>
</feature>
<dbReference type="InterPro" id="IPR013783">
    <property type="entry name" value="Ig-like_fold"/>
</dbReference>
<evidence type="ECO:0000256" key="5">
    <source>
        <dbReference type="ARBA" id="ARBA00022729"/>
    </source>
</evidence>
<dbReference type="EC" id="3.1.3.48" evidence="3"/>
<evidence type="ECO:0000256" key="12">
    <source>
        <dbReference type="ARBA" id="ARBA00023180"/>
    </source>
</evidence>
<feature type="domain" description="Fibronectin type-III" evidence="18">
    <location>
        <begin position="295"/>
        <end position="391"/>
    </location>
</feature>
<dbReference type="Proteomes" id="UP000257200">
    <property type="component" value="Unplaced"/>
</dbReference>
<dbReference type="SMART" id="SM01057">
    <property type="entry name" value="Carb_anhydrase"/>
    <property type="match status" value="1"/>
</dbReference>
<dbReference type="CDD" id="cd00063">
    <property type="entry name" value="FN3"/>
    <property type="match status" value="1"/>
</dbReference>
<evidence type="ECO:0000259" key="19">
    <source>
        <dbReference type="PROSITE" id="PS51144"/>
    </source>
</evidence>
<keyword evidence="21" id="KW-1185">Reference proteome</keyword>
<evidence type="ECO:0000256" key="10">
    <source>
        <dbReference type="ARBA" id="ARBA00023136"/>
    </source>
</evidence>
<dbReference type="SUPFAM" id="SSF52799">
    <property type="entry name" value="(Phosphotyrosine protein) phosphatases II"/>
    <property type="match status" value="2"/>
</dbReference>
<dbReference type="InterPro" id="IPR036116">
    <property type="entry name" value="FN3_sf"/>
</dbReference>
<dbReference type="Gene3D" id="3.10.200.10">
    <property type="entry name" value="Alpha carbonic anhydrase"/>
    <property type="match status" value="1"/>
</dbReference>
<dbReference type="PROSITE" id="PS50853">
    <property type="entry name" value="FN3"/>
    <property type="match status" value="1"/>
</dbReference>
<dbReference type="SUPFAM" id="SSF49265">
    <property type="entry name" value="Fibronectin type III"/>
    <property type="match status" value="1"/>
</dbReference>
<proteinExistence type="inferred from homology"/>
<keyword evidence="11" id="KW-1015">Disulfide bond</keyword>
<reference evidence="20" key="1">
    <citation type="submission" date="2025-08" db="UniProtKB">
        <authorList>
            <consortium name="Ensembl"/>
        </authorList>
    </citation>
    <scope>IDENTIFICATION</scope>
</reference>
<evidence type="ECO:0000256" key="1">
    <source>
        <dbReference type="ARBA" id="ARBA00004479"/>
    </source>
</evidence>
<dbReference type="InterPro" id="IPR003961">
    <property type="entry name" value="FN3_dom"/>
</dbReference>
<dbReference type="InterPro" id="IPR050348">
    <property type="entry name" value="Protein-Tyr_Phosphatase"/>
</dbReference>
<evidence type="ECO:0000313" key="21">
    <source>
        <dbReference type="Proteomes" id="UP000257200"/>
    </source>
</evidence>
<dbReference type="PANTHER" id="PTHR19134">
    <property type="entry name" value="RECEPTOR-TYPE TYROSINE-PROTEIN PHOSPHATASE"/>
    <property type="match status" value="1"/>
</dbReference>
<reference evidence="20" key="2">
    <citation type="submission" date="2025-09" db="UniProtKB">
        <authorList>
            <consortium name="Ensembl"/>
        </authorList>
    </citation>
    <scope>IDENTIFICATION</scope>
</reference>
<evidence type="ECO:0000256" key="15">
    <source>
        <dbReference type="SAM" id="Phobius"/>
    </source>
</evidence>
<dbReference type="SMART" id="SM00404">
    <property type="entry name" value="PTPc_motif"/>
    <property type="match status" value="2"/>
</dbReference>
<keyword evidence="7" id="KW-0378">Hydrolase</keyword>
<feature type="region of interest" description="Disordered" evidence="14">
    <location>
        <begin position="392"/>
        <end position="486"/>
    </location>
</feature>
<comment type="catalytic activity">
    <reaction evidence="13">
        <text>O-phospho-L-tyrosyl-[protein] + H2O = L-tyrosyl-[protein] + phosphate</text>
        <dbReference type="Rhea" id="RHEA:10684"/>
        <dbReference type="Rhea" id="RHEA-COMP:10136"/>
        <dbReference type="Rhea" id="RHEA-COMP:20101"/>
        <dbReference type="ChEBI" id="CHEBI:15377"/>
        <dbReference type="ChEBI" id="CHEBI:43474"/>
        <dbReference type="ChEBI" id="CHEBI:46858"/>
        <dbReference type="ChEBI" id="CHEBI:61978"/>
        <dbReference type="EC" id="3.1.3.48"/>
    </reaction>
</comment>
<dbReference type="SMART" id="SM00060">
    <property type="entry name" value="FN3"/>
    <property type="match status" value="1"/>
</dbReference>
<dbReference type="PANTHER" id="PTHR19134:SF461">
    <property type="entry name" value="RECEPTOR-TYPE TYROSINE-PROTEIN PHOSPHATASE ZETA"/>
    <property type="match status" value="1"/>
</dbReference>
<evidence type="ECO:0000256" key="2">
    <source>
        <dbReference type="ARBA" id="ARBA00006246"/>
    </source>
</evidence>
<sequence length="1334" mass="148547">SRKVSDQHLHGPATVVSEHLFSVCPLGTLNQNNWAKKFPSCSNAKQSPINIEENLAQVKLQYQKLRFDGWESLTTDRTTIKNDGKTGKNKFYVSGGALRSRFKVGRITFHWGPCNASLDGSEHSLDGVKYPLEMQIYCYEAHRFGSLDETIKAGGRITALAVLFEVGFFYNMNYASIIDGISSVSRYGKSAEVLPFDLQGLLPNSTDKYFIYNGSLTTPPCSETVEWIVFKNTAAISEEQLGMFCEVMTMQQAGYVMLMDYLQNNYREQQQQFMGQVFSSYTGTEEVLTPVCSSEPENIQAVPYNLSSLLVTWERPRAVYDASIEKYSVTYQLASAETSVPSEYLTDGDQDGAILDGLLANTSYTVQVVAVCTNGLYGRVSDMLTFVMPVDDPGKSDRGNYEPDLSWNEPDKIQDNDVDWSSTNSQRITTSESPFLPLPGMRTTTAQFDQRRTTTDPVPPLRSTQSGQELTRSKEPTHHRTSSLPPEVILSKESTASADFSGADNAPVYSTTTTNKPLIATSTTPLYPITKTEGAHRSIDSKDSEKAKGGVSTTTPAFIGAKAKGDKSISPYSTTTTIMASHTSDTSSTTLSSSSFIQVEADPGLAIPINEDTTTHGSVSTEARGLLPETRTETSFGQPFSSSEAVLRRHTKVQLHWSSRVQQAIALTFSHSAAAVTSPRLCSSSLDASDSSHESRVGSFMDKERKAVIPLAVISTLTVLGLIVLIGILIYWRTCFQTAHFYIDDSSSPRVITAPPATAIASDEQTAFPVKDFVKHVAKLHDTQAFQREFEVYNEVQACTVDLGMTTDSSNHPDNKTKNRYSNILAYDHSRVRLSPQADIDGKTTDYINANYVDGFKKQRSYIAAQGPLRSSTEDFWRMIWEQNVGVIVMITNLVEKGRRKCDQYWPVEGPEEYGSFMVTVKSTRVLAYYTQRTFTVRNTHSKKGSQKGRGNERTVTQYHYTQWPDMGVPEFALPLLSFVRKSSKAKTNDMGPVVVHCSAGVGRTGTYIVLDSMLKQMKDEGTINITGFLKHIRTQRNYLVQTEEQFVFIHDALVEAFLSEETEVMAAQLHRYVDELLIPGPTGRTRLDKQFKVSIEFYCIFNYIMQSSEFIITQNPLPGTIKDFWTMIWEHNAQVIVSLPWVEEEAELCIFWPRKGQPISYEMFTVTQRSETHICLSNEDMLVVHDYVLEATQDDFVLEVKHFHAPPWPNPDSPISNTFELVNLVKRESAAKDGPTVVHDDVGGVTAGTFCALSSLTNQLDTERSVDVFQVAKLTNLMRPGIFSDIEQYQFLYKAMLSLIGTQEDEKTLQSSDNNGTIVVGTASTAESLESLV</sequence>
<keyword evidence="10 15" id="KW-0472">Membrane</keyword>
<organism evidence="20 21">
    <name type="scientific">Acanthochromis polyacanthus</name>
    <name type="common">spiny chromis</name>
    <dbReference type="NCBI Taxonomy" id="80966"/>
    <lineage>
        <taxon>Eukaryota</taxon>
        <taxon>Metazoa</taxon>
        <taxon>Chordata</taxon>
        <taxon>Craniata</taxon>
        <taxon>Vertebrata</taxon>
        <taxon>Euteleostomi</taxon>
        <taxon>Actinopterygii</taxon>
        <taxon>Neopterygii</taxon>
        <taxon>Teleostei</taxon>
        <taxon>Neoteleostei</taxon>
        <taxon>Acanthomorphata</taxon>
        <taxon>Ovalentaria</taxon>
        <taxon>Pomacentridae</taxon>
        <taxon>Acanthochromis</taxon>
    </lineage>
</organism>
<keyword evidence="5" id="KW-0732">Signal</keyword>
<evidence type="ECO:0000256" key="9">
    <source>
        <dbReference type="ARBA" id="ARBA00022989"/>
    </source>
</evidence>
<dbReference type="CDD" id="cd03122">
    <property type="entry name" value="alpha_CARP_receptor_like"/>
    <property type="match status" value="1"/>
</dbReference>
<dbReference type="Pfam" id="PF00102">
    <property type="entry name" value="Y_phosphatase"/>
    <property type="match status" value="2"/>
</dbReference>
<feature type="transmembrane region" description="Helical" evidence="15">
    <location>
        <begin position="708"/>
        <end position="732"/>
    </location>
</feature>
<dbReference type="SMART" id="SM00194">
    <property type="entry name" value="PTPc"/>
    <property type="match status" value="2"/>
</dbReference>
<name>A0A3Q1FR18_9TELE</name>
<dbReference type="FunFam" id="3.90.190.10:FF:000013">
    <property type="entry name" value="receptor-type tyrosine-protein phosphatase zeta isoform X1"/>
    <property type="match status" value="1"/>
</dbReference>
<dbReference type="PROSITE" id="PS00383">
    <property type="entry name" value="TYR_PHOSPHATASE_1"/>
    <property type="match status" value="1"/>
</dbReference>
<evidence type="ECO:0000256" key="3">
    <source>
        <dbReference type="ARBA" id="ARBA00013064"/>
    </source>
</evidence>
<dbReference type="InterPro" id="IPR001148">
    <property type="entry name" value="CA_dom"/>
</dbReference>
<dbReference type="InterPro" id="IPR041887">
    <property type="entry name" value="Alpha_CARP_receptor-type"/>
</dbReference>
<dbReference type="GeneTree" id="ENSGT00940000155529"/>
<evidence type="ECO:0000256" key="14">
    <source>
        <dbReference type="SAM" id="MobiDB-lite"/>
    </source>
</evidence>
<accession>A0A3Q1FR18</accession>
<dbReference type="Gene3D" id="2.60.40.10">
    <property type="entry name" value="Immunoglobulins"/>
    <property type="match status" value="1"/>
</dbReference>
<keyword evidence="9 15" id="KW-1133">Transmembrane helix</keyword>
<evidence type="ECO:0000256" key="7">
    <source>
        <dbReference type="ARBA" id="ARBA00022801"/>
    </source>
</evidence>
<dbReference type="InterPro" id="IPR000242">
    <property type="entry name" value="PTP_cat"/>
</dbReference>
<dbReference type="PROSITE" id="PS51144">
    <property type="entry name" value="ALPHA_CA_2"/>
    <property type="match status" value="1"/>
</dbReference>
<feature type="domain" description="Alpha-carbonic anhydrase" evidence="19">
    <location>
        <begin position="17"/>
        <end position="281"/>
    </location>
</feature>
<feature type="domain" description="Tyrosine-protein phosphatase" evidence="16">
    <location>
        <begin position="786"/>
        <end position="1057"/>
    </location>
</feature>
<evidence type="ECO:0000256" key="8">
    <source>
        <dbReference type="ARBA" id="ARBA00022912"/>
    </source>
</evidence>
<dbReference type="PROSITE" id="PS50056">
    <property type="entry name" value="TYR_PHOSPHATASE_2"/>
    <property type="match status" value="2"/>
</dbReference>
<dbReference type="GO" id="GO:0004725">
    <property type="term" value="F:protein tyrosine phosphatase activity"/>
    <property type="evidence" value="ECO:0007669"/>
    <property type="project" value="UniProtKB-EC"/>
</dbReference>
<keyword evidence="4 15" id="KW-0812">Transmembrane</keyword>
<dbReference type="Gene3D" id="3.90.190.10">
    <property type="entry name" value="Protein tyrosine phosphatase superfamily"/>
    <property type="match status" value="2"/>
</dbReference>
<comment type="similarity">
    <text evidence="2">Belongs to the protein-tyrosine phosphatase family. Receptor class 5 subfamily.</text>
</comment>
<dbReference type="InterPro" id="IPR016130">
    <property type="entry name" value="Tyr_Pase_AS"/>
</dbReference>
<keyword evidence="12" id="KW-0325">Glycoprotein</keyword>
<dbReference type="InterPro" id="IPR003595">
    <property type="entry name" value="Tyr_Pase_cat"/>
</dbReference>
<evidence type="ECO:0000256" key="4">
    <source>
        <dbReference type="ARBA" id="ARBA00022692"/>
    </source>
</evidence>
<comment type="subcellular location">
    <subcellularLocation>
        <location evidence="1">Membrane</location>
        <topology evidence="1">Single-pass type I membrane protein</topology>
    </subcellularLocation>
</comment>
<dbReference type="PROSITE" id="PS50055">
    <property type="entry name" value="TYR_PHOSPHATASE_PTP"/>
    <property type="match status" value="2"/>
</dbReference>